<protein>
    <submittedName>
        <fullName evidence="6">DctP family TRAP transporter solute-binding subunit</fullName>
    </submittedName>
</protein>
<dbReference type="InterPro" id="IPR018389">
    <property type="entry name" value="DctP_fam"/>
</dbReference>
<dbReference type="PIRSF" id="PIRSF006470">
    <property type="entry name" value="DctB"/>
    <property type="match status" value="1"/>
</dbReference>
<dbReference type="AlphaFoldDB" id="A0A7X3CUE1"/>
<evidence type="ECO:0000256" key="2">
    <source>
        <dbReference type="ARBA" id="ARBA00009023"/>
    </source>
</evidence>
<dbReference type="CDD" id="cd13603">
    <property type="entry name" value="PBP2_TRAP_Siap_TeaA_like"/>
    <property type="match status" value="1"/>
</dbReference>
<evidence type="ECO:0000313" key="7">
    <source>
        <dbReference type="Proteomes" id="UP000450917"/>
    </source>
</evidence>
<evidence type="ECO:0000256" key="5">
    <source>
        <dbReference type="SAM" id="SignalP"/>
    </source>
</evidence>
<comment type="similarity">
    <text evidence="2">Belongs to the bacterial solute-binding protein 7 family.</text>
</comment>
<dbReference type="GO" id="GO:0030288">
    <property type="term" value="C:outer membrane-bounded periplasmic space"/>
    <property type="evidence" value="ECO:0007669"/>
    <property type="project" value="InterPro"/>
</dbReference>
<dbReference type="Proteomes" id="UP000450917">
    <property type="component" value="Unassembled WGS sequence"/>
</dbReference>
<evidence type="ECO:0000256" key="4">
    <source>
        <dbReference type="ARBA" id="ARBA00022729"/>
    </source>
</evidence>
<feature type="chain" id="PRO_5039324246" evidence="5">
    <location>
        <begin position="21"/>
        <end position="347"/>
    </location>
</feature>
<dbReference type="PROSITE" id="PS51257">
    <property type="entry name" value="PROKAR_LIPOPROTEIN"/>
    <property type="match status" value="1"/>
</dbReference>
<name>A0A7X3CUE1_9BACL</name>
<accession>A0A7X3CUE1</accession>
<dbReference type="Pfam" id="PF03480">
    <property type="entry name" value="DctP"/>
    <property type="match status" value="1"/>
</dbReference>
<reference evidence="6 7" key="1">
    <citation type="submission" date="2019-11" db="EMBL/GenBank/DDBJ databases">
        <title>Draft genome sequences of five Paenibacillus species of dairy origin.</title>
        <authorList>
            <person name="Olajide A.M."/>
            <person name="Chen S."/>
            <person name="Lapointe G."/>
        </authorList>
    </citation>
    <scope>NUCLEOTIDE SEQUENCE [LARGE SCALE GENOMIC DNA]</scope>
    <source>
        <strain evidence="6 7">2CS3</strain>
    </source>
</reference>
<gene>
    <name evidence="6" type="ORF">GNP93_15160</name>
</gene>
<dbReference type="PANTHER" id="PTHR33376:SF4">
    <property type="entry name" value="SIALIC ACID-BINDING PERIPLASMIC PROTEIN SIAP"/>
    <property type="match status" value="1"/>
</dbReference>
<feature type="signal peptide" evidence="5">
    <location>
        <begin position="1"/>
        <end position="20"/>
    </location>
</feature>
<keyword evidence="4 5" id="KW-0732">Signal</keyword>
<evidence type="ECO:0000256" key="1">
    <source>
        <dbReference type="ARBA" id="ARBA00004196"/>
    </source>
</evidence>
<dbReference type="PANTHER" id="PTHR33376">
    <property type="match status" value="1"/>
</dbReference>
<organism evidence="6 7">
    <name type="scientific">Paenibacillus validus</name>
    <dbReference type="NCBI Taxonomy" id="44253"/>
    <lineage>
        <taxon>Bacteria</taxon>
        <taxon>Bacillati</taxon>
        <taxon>Bacillota</taxon>
        <taxon>Bacilli</taxon>
        <taxon>Bacillales</taxon>
        <taxon>Paenibacillaceae</taxon>
        <taxon>Paenibacillus</taxon>
    </lineage>
</organism>
<evidence type="ECO:0000256" key="3">
    <source>
        <dbReference type="ARBA" id="ARBA00022448"/>
    </source>
</evidence>
<dbReference type="InterPro" id="IPR038404">
    <property type="entry name" value="TRAP_DctP_sf"/>
</dbReference>
<sequence length="347" mass="37368">MKKQAGLIVLSATLMAGLLAGCGSNSGSSTDNKDAAAGNQTANSPKVTFKLAHTGSETHQYNIAAEAFKKSLEEKSKGTMEVKIYSNAKLGSEKDAVEGVQNGTIDMTTLAADSSLANVVPEMNVFGIPFLFKGKEHVYGVLDGEIGKSLLKKVDEKGMVGLGFWEIGFRNMTTKNKAVVKPEDMKGLKIRVQPAPVWNEFMKSLEANPTPVNFNELYSALEQGVVDGQENPIATIMSMKFYEVQKQLALTNHTYSPGAVIASKKFMNSLNDEQKQWVQEAVQAATASARKTLADAETKSLEELKTKGVNITKPDAEAFTAVTKDVSKAVADKVPQDLIEKIKAAAK</sequence>
<dbReference type="Gene3D" id="3.40.190.170">
    <property type="entry name" value="Bacterial extracellular solute-binding protein, family 7"/>
    <property type="match status" value="1"/>
</dbReference>
<dbReference type="EMBL" id="WNZX01000012">
    <property type="protein sequence ID" value="MUG72009.1"/>
    <property type="molecule type" value="Genomic_DNA"/>
</dbReference>
<proteinExistence type="inferred from homology"/>
<keyword evidence="3" id="KW-0813">Transport</keyword>
<dbReference type="NCBIfam" id="NF037995">
    <property type="entry name" value="TRAP_S1"/>
    <property type="match status" value="1"/>
</dbReference>
<dbReference type="InterPro" id="IPR004682">
    <property type="entry name" value="TRAP_DctP"/>
</dbReference>
<evidence type="ECO:0000313" key="6">
    <source>
        <dbReference type="EMBL" id="MUG72009.1"/>
    </source>
</evidence>
<comment type="subcellular location">
    <subcellularLocation>
        <location evidence="1">Cell envelope</location>
    </subcellularLocation>
</comment>
<comment type="caution">
    <text evidence="6">The sequence shown here is derived from an EMBL/GenBank/DDBJ whole genome shotgun (WGS) entry which is preliminary data.</text>
</comment>
<dbReference type="RefSeq" id="WP_155614997.1">
    <property type="nucleotide sequence ID" value="NZ_WNZX01000012.1"/>
</dbReference>
<keyword evidence="7" id="KW-1185">Reference proteome</keyword>
<dbReference type="GO" id="GO:0055085">
    <property type="term" value="P:transmembrane transport"/>
    <property type="evidence" value="ECO:0007669"/>
    <property type="project" value="InterPro"/>
</dbReference>
<dbReference type="NCBIfam" id="TIGR00787">
    <property type="entry name" value="dctP"/>
    <property type="match status" value="1"/>
</dbReference>